<proteinExistence type="predicted"/>
<organism evidence="1 2">
    <name type="scientific">Hyalomma asiaticum</name>
    <name type="common">Tick</name>
    <dbReference type="NCBI Taxonomy" id="266040"/>
    <lineage>
        <taxon>Eukaryota</taxon>
        <taxon>Metazoa</taxon>
        <taxon>Ecdysozoa</taxon>
        <taxon>Arthropoda</taxon>
        <taxon>Chelicerata</taxon>
        <taxon>Arachnida</taxon>
        <taxon>Acari</taxon>
        <taxon>Parasitiformes</taxon>
        <taxon>Ixodida</taxon>
        <taxon>Ixodoidea</taxon>
        <taxon>Ixodidae</taxon>
        <taxon>Hyalomminae</taxon>
        <taxon>Hyalomma</taxon>
    </lineage>
</organism>
<name>A0ACB7TFY1_HYAAI</name>
<dbReference type="Proteomes" id="UP000821845">
    <property type="component" value="Chromosome 1"/>
</dbReference>
<dbReference type="EMBL" id="CM023481">
    <property type="protein sequence ID" value="KAH6945935.1"/>
    <property type="molecule type" value="Genomic_DNA"/>
</dbReference>
<comment type="caution">
    <text evidence="1">The sequence shown here is derived from an EMBL/GenBank/DDBJ whole genome shotgun (WGS) entry which is preliminary data.</text>
</comment>
<keyword evidence="2" id="KW-1185">Reference proteome</keyword>
<reference evidence="1" key="1">
    <citation type="submission" date="2020-05" db="EMBL/GenBank/DDBJ databases">
        <title>Large-scale comparative analyses of tick genomes elucidate their genetic diversity and vector capacities.</title>
        <authorList>
            <person name="Jia N."/>
            <person name="Wang J."/>
            <person name="Shi W."/>
            <person name="Du L."/>
            <person name="Sun Y."/>
            <person name="Zhan W."/>
            <person name="Jiang J."/>
            <person name="Wang Q."/>
            <person name="Zhang B."/>
            <person name="Ji P."/>
            <person name="Sakyi L.B."/>
            <person name="Cui X."/>
            <person name="Yuan T."/>
            <person name="Jiang B."/>
            <person name="Yang W."/>
            <person name="Lam T.T.-Y."/>
            <person name="Chang Q."/>
            <person name="Ding S."/>
            <person name="Wang X."/>
            <person name="Zhu J."/>
            <person name="Ruan X."/>
            <person name="Zhao L."/>
            <person name="Wei J."/>
            <person name="Que T."/>
            <person name="Du C."/>
            <person name="Cheng J."/>
            <person name="Dai P."/>
            <person name="Han X."/>
            <person name="Huang E."/>
            <person name="Gao Y."/>
            <person name="Liu J."/>
            <person name="Shao H."/>
            <person name="Ye R."/>
            <person name="Li L."/>
            <person name="Wei W."/>
            <person name="Wang X."/>
            <person name="Wang C."/>
            <person name="Yang T."/>
            <person name="Huo Q."/>
            <person name="Li W."/>
            <person name="Guo W."/>
            <person name="Chen H."/>
            <person name="Zhou L."/>
            <person name="Ni X."/>
            <person name="Tian J."/>
            <person name="Zhou Y."/>
            <person name="Sheng Y."/>
            <person name="Liu T."/>
            <person name="Pan Y."/>
            <person name="Xia L."/>
            <person name="Li J."/>
            <person name="Zhao F."/>
            <person name="Cao W."/>
        </authorList>
    </citation>
    <scope>NUCLEOTIDE SEQUENCE</scope>
    <source>
        <strain evidence="1">Hyas-2018</strain>
    </source>
</reference>
<gene>
    <name evidence="1" type="ORF">HPB50_010796</name>
</gene>
<evidence type="ECO:0000313" key="1">
    <source>
        <dbReference type="EMBL" id="KAH6945935.1"/>
    </source>
</evidence>
<protein>
    <submittedName>
        <fullName evidence="1">Uncharacterized protein</fullName>
    </submittedName>
</protein>
<evidence type="ECO:0000313" key="2">
    <source>
        <dbReference type="Proteomes" id="UP000821845"/>
    </source>
</evidence>
<accession>A0ACB7TFY1</accession>
<sequence length="239" mass="25928">MLWAQTLGYLAQVNFSPATGAPSQRGTRWSLSPHLWGVRNKSSANAFLTITRAVSGARETLDSAQCFQPKWYSLNQRGCNPGHRRTGALADRPKSSPRNNVGAASHDAAAYSEPQVGPCSVFSGCTMASARVTRSQIAGSSSDEQDLNREEASAELEDSGAHSMQILDSAAQVRIKELEIEALKLQIELQKLKLQAVPSDDIRHSDRCDLARFLIFHATGAVPLNCVHTRLAAFLSPPM</sequence>